<evidence type="ECO:0000313" key="7">
    <source>
        <dbReference type="Proteomes" id="UP001428341"/>
    </source>
</evidence>
<dbReference type="Proteomes" id="UP001428341">
    <property type="component" value="Unassembled WGS sequence"/>
</dbReference>
<dbReference type="InterPro" id="IPR006115">
    <property type="entry name" value="6PGDH_NADP-bd"/>
</dbReference>
<feature type="domain" description="3-hydroxyisobutyrate dehydrogenase-like NAD-binding" evidence="5">
    <location>
        <begin position="177"/>
        <end position="299"/>
    </location>
</feature>
<dbReference type="GO" id="GO:0051287">
    <property type="term" value="F:NAD binding"/>
    <property type="evidence" value="ECO:0007669"/>
    <property type="project" value="InterPro"/>
</dbReference>
<dbReference type="InterPro" id="IPR008927">
    <property type="entry name" value="6-PGluconate_DH-like_C_sf"/>
</dbReference>
<accession>A0AAP0QPK9</accession>
<protein>
    <submittedName>
        <fullName evidence="6">Uncharacterized protein</fullName>
    </submittedName>
</protein>
<dbReference type="InterPro" id="IPR029154">
    <property type="entry name" value="HIBADH-like_NADP-bd"/>
</dbReference>
<dbReference type="Gene3D" id="1.10.1040.10">
    <property type="entry name" value="N-(1-d-carboxylethyl)-l-norvaline Dehydrogenase, domain 2"/>
    <property type="match status" value="1"/>
</dbReference>
<dbReference type="Gene3D" id="3.40.50.720">
    <property type="entry name" value="NAD(P)-binding Rossmann-like Domain"/>
    <property type="match status" value="1"/>
</dbReference>
<dbReference type="Pfam" id="PF14833">
    <property type="entry name" value="NAD_binding_11"/>
    <property type="match status" value="1"/>
</dbReference>
<evidence type="ECO:0000259" key="5">
    <source>
        <dbReference type="Pfam" id="PF14833"/>
    </source>
</evidence>
<dbReference type="GO" id="GO:0016616">
    <property type="term" value="F:oxidoreductase activity, acting on the CH-OH group of donors, NAD or NADP as acceptor"/>
    <property type="evidence" value="ECO:0007669"/>
    <property type="project" value="UniProtKB-ARBA"/>
</dbReference>
<dbReference type="PIRSF" id="PIRSF000103">
    <property type="entry name" value="HIBADH"/>
    <property type="match status" value="1"/>
</dbReference>
<dbReference type="GO" id="GO:0050661">
    <property type="term" value="F:NADP binding"/>
    <property type="evidence" value="ECO:0007669"/>
    <property type="project" value="InterPro"/>
</dbReference>
<dbReference type="InterPro" id="IPR013328">
    <property type="entry name" value="6PGD_dom2"/>
</dbReference>
<dbReference type="PANTHER" id="PTHR43060:SF13">
    <property type="entry name" value="3-HYDROXYISOBUTYRATE DEHYDROGENASE-LIKE 2, MITOCHONDRIAL-RELATED"/>
    <property type="match status" value="1"/>
</dbReference>
<evidence type="ECO:0000256" key="2">
    <source>
        <dbReference type="ARBA" id="ARBA00023027"/>
    </source>
</evidence>
<dbReference type="Pfam" id="PF03446">
    <property type="entry name" value="NAD_binding_2"/>
    <property type="match status" value="1"/>
</dbReference>
<keyword evidence="1" id="KW-0560">Oxidoreductase</keyword>
<evidence type="ECO:0000313" key="6">
    <source>
        <dbReference type="EMBL" id="KAK9214378.1"/>
    </source>
</evidence>
<gene>
    <name evidence="6" type="ORF">WN944_006370</name>
</gene>
<feature type="active site" evidence="3">
    <location>
        <position position="183"/>
    </location>
</feature>
<dbReference type="AlphaFoldDB" id="A0AAP0QPK9"/>
<sequence>MEAPYPTTPISPSTTRIGWIGIGLMGSPMASRLLAAGYSLTVFARNPSKALHLQSQGAFLANSPQHLAQSCDVVFTIIGGPPDVRSVVLGPTGVLSGLNPGGVTVDMTTSSPSLAREISNAAGGKLGWAVDAPVSGADAGAREGKLAIMAGGDSRIVEWLSPLFEIMGKCTYVGGAGCGQSCKIGNQIVGSANLVGLSEALTFAGRAGLDLGKVLAGLKGGPAANKIMELFGEKMIERDFRPGGFAEYLVKDFGIGLNFVEEDEGEVVALPGAALCKQLFSGMIANGDAKLGLQGVITVIERLNGIN</sequence>
<dbReference type="SUPFAM" id="SSF48179">
    <property type="entry name" value="6-phosphogluconate dehydrogenase C-terminal domain-like"/>
    <property type="match status" value="1"/>
</dbReference>
<keyword evidence="7" id="KW-1185">Reference proteome</keyword>
<feature type="domain" description="6-phosphogluconate dehydrogenase NADP-binding" evidence="4">
    <location>
        <begin position="16"/>
        <end position="174"/>
    </location>
</feature>
<keyword evidence="2" id="KW-0520">NAD</keyword>
<evidence type="ECO:0000259" key="4">
    <source>
        <dbReference type="Pfam" id="PF03446"/>
    </source>
</evidence>
<dbReference type="PANTHER" id="PTHR43060">
    <property type="entry name" value="3-HYDROXYISOBUTYRATE DEHYDROGENASE-LIKE 1, MITOCHONDRIAL-RELATED"/>
    <property type="match status" value="1"/>
</dbReference>
<dbReference type="InterPro" id="IPR036291">
    <property type="entry name" value="NAD(P)-bd_dom_sf"/>
</dbReference>
<comment type="caution">
    <text evidence="6">The sequence shown here is derived from an EMBL/GenBank/DDBJ whole genome shotgun (WGS) entry which is preliminary data.</text>
</comment>
<evidence type="ECO:0000256" key="1">
    <source>
        <dbReference type="ARBA" id="ARBA00023002"/>
    </source>
</evidence>
<dbReference type="EMBL" id="JBCGBO010000003">
    <property type="protein sequence ID" value="KAK9214378.1"/>
    <property type="molecule type" value="Genomic_DNA"/>
</dbReference>
<proteinExistence type="predicted"/>
<organism evidence="6 7">
    <name type="scientific">Citrus x changshan-huyou</name>
    <dbReference type="NCBI Taxonomy" id="2935761"/>
    <lineage>
        <taxon>Eukaryota</taxon>
        <taxon>Viridiplantae</taxon>
        <taxon>Streptophyta</taxon>
        <taxon>Embryophyta</taxon>
        <taxon>Tracheophyta</taxon>
        <taxon>Spermatophyta</taxon>
        <taxon>Magnoliopsida</taxon>
        <taxon>eudicotyledons</taxon>
        <taxon>Gunneridae</taxon>
        <taxon>Pentapetalae</taxon>
        <taxon>rosids</taxon>
        <taxon>malvids</taxon>
        <taxon>Sapindales</taxon>
        <taxon>Rutaceae</taxon>
        <taxon>Aurantioideae</taxon>
        <taxon>Citrus</taxon>
    </lineage>
</organism>
<reference evidence="6 7" key="1">
    <citation type="submission" date="2024-05" db="EMBL/GenBank/DDBJ databases">
        <title>Haplotype-resolved chromosome-level genome assembly of Huyou (Citrus changshanensis).</title>
        <authorList>
            <person name="Miao C."/>
            <person name="Chen W."/>
            <person name="Wu Y."/>
            <person name="Wang L."/>
            <person name="Zhao S."/>
            <person name="Grierson D."/>
            <person name="Xu C."/>
            <person name="Chen K."/>
        </authorList>
    </citation>
    <scope>NUCLEOTIDE SEQUENCE [LARGE SCALE GENOMIC DNA]</scope>
    <source>
        <strain evidence="6">01-14</strain>
        <tissue evidence="6">Leaf</tissue>
    </source>
</reference>
<evidence type="ECO:0000256" key="3">
    <source>
        <dbReference type="PIRSR" id="PIRSR000103-1"/>
    </source>
</evidence>
<dbReference type="SUPFAM" id="SSF51735">
    <property type="entry name" value="NAD(P)-binding Rossmann-fold domains"/>
    <property type="match status" value="1"/>
</dbReference>
<name>A0AAP0QPK9_9ROSI</name>
<dbReference type="InterPro" id="IPR015815">
    <property type="entry name" value="HIBADH-related"/>
</dbReference>